<dbReference type="HOGENOM" id="CLU_2117647_0_0_0"/>
<accession>A9B1F0</accession>
<dbReference type="AlphaFoldDB" id="A9B1F0"/>
<reference evidence="1 2" key="1">
    <citation type="journal article" date="2011" name="Stand. Genomic Sci.">
        <title>Complete genome sequence of the filamentous gliding predatory bacterium Herpetosiphon aurantiacus type strain (114-95(T)).</title>
        <authorList>
            <person name="Kiss H."/>
            <person name="Nett M."/>
            <person name="Domin N."/>
            <person name="Martin K."/>
            <person name="Maresca J.A."/>
            <person name="Copeland A."/>
            <person name="Lapidus A."/>
            <person name="Lucas S."/>
            <person name="Berry K.W."/>
            <person name="Glavina Del Rio T."/>
            <person name="Dalin E."/>
            <person name="Tice H."/>
            <person name="Pitluck S."/>
            <person name="Richardson P."/>
            <person name="Bruce D."/>
            <person name="Goodwin L."/>
            <person name="Han C."/>
            <person name="Detter J.C."/>
            <person name="Schmutz J."/>
            <person name="Brettin T."/>
            <person name="Land M."/>
            <person name="Hauser L."/>
            <person name="Kyrpides N.C."/>
            <person name="Ivanova N."/>
            <person name="Goker M."/>
            <person name="Woyke T."/>
            <person name="Klenk H.P."/>
            <person name="Bryant D.A."/>
        </authorList>
    </citation>
    <scope>NUCLEOTIDE SEQUENCE [LARGE SCALE GENOMIC DNA]</scope>
    <source>
        <strain evidence="2">ATCC 23779 / DSM 785 / 114-95</strain>
    </source>
</reference>
<dbReference type="Proteomes" id="UP000000787">
    <property type="component" value="Chromosome"/>
</dbReference>
<name>A9B1F0_HERA2</name>
<dbReference type="Gene3D" id="2.40.30.10">
    <property type="entry name" value="Translation factors"/>
    <property type="match status" value="1"/>
</dbReference>
<dbReference type="EMBL" id="CP000875">
    <property type="protein sequence ID" value="ABX07337.1"/>
    <property type="molecule type" value="Genomic_DNA"/>
</dbReference>
<evidence type="ECO:0008006" key="3">
    <source>
        <dbReference type="Google" id="ProtNLM"/>
    </source>
</evidence>
<sequence length="114" mass="13210">MAYQPDIAVTMTFFGSTSPKVPVFFTKETRTSFYYPHDLLGFYCVFFSADDRMAFPGETIVGWISFLEPDQQQEKIHEGLTFEFRAGRPVICEGTVIEVINPRLWAENREQDRV</sequence>
<evidence type="ECO:0000313" key="2">
    <source>
        <dbReference type="Proteomes" id="UP000000787"/>
    </source>
</evidence>
<dbReference type="KEGG" id="hau:Haur_4706"/>
<proteinExistence type="predicted"/>
<protein>
    <recommendedName>
        <fullName evidence="3">Translation elongation factor EFTu/EF1A C-terminal domain-containing protein</fullName>
    </recommendedName>
</protein>
<dbReference type="BioCyc" id="HAUR316274:GHYA-4763-MONOMER"/>
<gene>
    <name evidence="1" type="ordered locus">Haur_4706</name>
</gene>
<organism evidence="1 2">
    <name type="scientific">Herpetosiphon aurantiacus (strain ATCC 23779 / DSM 785 / 114-95)</name>
    <dbReference type="NCBI Taxonomy" id="316274"/>
    <lineage>
        <taxon>Bacteria</taxon>
        <taxon>Bacillati</taxon>
        <taxon>Chloroflexota</taxon>
        <taxon>Chloroflexia</taxon>
        <taxon>Herpetosiphonales</taxon>
        <taxon>Herpetosiphonaceae</taxon>
        <taxon>Herpetosiphon</taxon>
    </lineage>
</organism>
<keyword evidence="2" id="KW-1185">Reference proteome</keyword>
<evidence type="ECO:0000313" key="1">
    <source>
        <dbReference type="EMBL" id="ABX07337.1"/>
    </source>
</evidence>
<dbReference type="STRING" id="316274.Haur_4706"/>
<dbReference type="InParanoid" id="A9B1F0"/>